<name>A0ABQ3W788_9ACTN</name>
<feature type="region of interest" description="Disordered" evidence="1">
    <location>
        <begin position="151"/>
        <end position="178"/>
    </location>
</feature>
<accession>A0ABQ3W788</accession>
<feature type="domain" description="Probable transposase IS891/IS1136/IS1341" evidence="2">
    <location>
        <begin position="38"/>
        <end position="139"/>
    </location>
</feature>
<dbReference type="EMBL" id="BOMF01000001">
    <property type="protein sequence ID" value="GID42897.1"/>
    <property type="molecule type" value="Genomic_DNA"/>
</dbReference>
<sequence length="178" mass="19829">MKNVAYTGSPDQLKAVSELPVGESDLVHRDGMWFLYVTVEVAEAQPVDPAGFLGVDLGIVHIATDSDGRVYAGEQLNRYRRRQIRLRATLQAKKTQSARRLLVRRARREARHAANVNHVISKSMVAEAERTSRGIAVENLTGIRARVRLRKPQRDSPRTPRFGIMSSDSRNGDAAGRS</sequence>
<proteinExistence type="predicted"/>
<gene>
    <name evidence="3" type="ORF">Aca07nite_01720</name>
</gene>
<reference evidence="3" key="1">
    <citation type="submission" date="2021-01" db="EMBL/GenBank/DDBJ databases">
        <title>Whole genome shotgun sequence of Actinoplanes capillaceus NBRC 16408.</title>
        <authorList>
            <person name="Komaki H."/>
            <person name="Tamura T."/>
        </authorList>
    </citation>
    <scope>NUCLEOTIDE SEQUENCE [LARGE SCALE GENOMIC DNA]</scope>
    <source>
        <strain evidence="3">NBRC 16408</strain>
    </source>
</reference>
<comment type="caution">
    <text evidence="3">The sequence shown here is derived from an EMBL/GenBank/DDBJ whole genome shotgun (WGS) entry which is preliminary data.</text>
</comment>
<protein>
    <recommendedName>
        <fullName evidence="2">Probable transposase IS891/IS1136/IS1341 domain-containing protein</fullName>
    </recommendedName>
</protein>
<organism evidence="3">
    <name type="scientific">Actinoplanes campanulatus</name>
    <dbReference type="NCBI Taxonomy" id="113559"/>
    <lineage>
        <taxon>Bacteria</taxon>
        <taxon>Bacillati</taxon>
        <taxon>Actinomycetota</taxon>
        <taxon>Actinomycetes</taxon>
        <taxon>Micromonosporales</taxon>
        <taxon>Micromonosporaceae</taxon>
        <taxon>Actinoplanes</taxon>
    </lineage>
</organism>
<evidence type="ECO:0000259" key="2">
    <source>
        <dbReference type="Pfam" id="PF01385"/>
    </source>
</evidence>
<evidence type="ECO:0000256" key="1">
    <source>
        <dbReference type="SAM" id="MobiDB-lite"/>
    </source>
</evidence>
<evidence type="ECO:0000313" key="3">
    <source>
        <dbReference type="EMBL" id="GID42897.1"/>
    </source>
</evidence>
<dbReference type="Pfam" id="PF01385">
    <property type="entry name" value="OrfB_IS605"/>
    <property type="match status" value="1"/>
</dbReference>
<dbReference type="InterPro" id="IPR001959">
    <property type="entry name" value="Transposase"/>
</dbReference>
<dbReference type="RefSeq" id="WP_204293499.1">
    <property type="nucleotide sequence ID" value="NZ_BAAAGQ010000008.1"/>
</dbReference>